<dbReference type="InterPro" id="IPR029018">
    <property type="entry name" value="Hex-like_dom2"/>
</dbReference>
<dbReference type="Pfam" id="PF02838">
    <property type="entry name" value="Glyco_hydro_20b"/>
    <property type="match status" value="1"/>
</dbReference>
<reference evidence="11 12" key="1">
    <citation type="submission" date="2020-07" db="EMBL/GenBank/DDBJ databases">
        <title>Genomic Encyclopedia of Type Strains, Phase IV (KMG-V): Genome sequencing to study the core and pangenomes of soil and plant-associated prokaryotes.</title>
        <authorList>
            <person name="Whitman W."/>
        </authorList>
    </citation>
    <scope>NUCLEOTIDE SEQUENCE [LARGE SCALE GENOMIC DNA]</scope>
    <source>
        <strain evidence="11 12">RH2WT43</strain>
    </source>
</reference>
<protein>
    <recommendedName>
        <fullName evidence="3">beta-N-acetylhexosaminidase</fullName>
        <ecNumber evidence="3">3.2.1.52</ecNumber>
    </recommendedName>
    <alternativeName>
        <fullName evidence="6">Beta-N-acetylhexosaminidase</fullName>
    </alternativeName>
    <alternativeName>
        <fullName evidence="7">N-acetyl-beta-glucosaminidase</fullName>
    </alternativeName>
</protein>
<organism evidence="11 12">
    <name type="scientific">Dokdonella fugitiva</name>
    <dbReference type="NCBI Taxonomy" id="328517"/>
    <lineage>
        <taxon>Bacteria</taxon>
        <taxon>Pseudomonadati</taxon>
        <taxon>Pseudomonadota</taxon>
        <taxon>Gammaproteobacteria</taxon>
        <taxon>Lysobacterales</taxon>
        <taxon>Rhodanobacteraceae</taxon>
        <taxon>Dokdonella</taxon>
    </lineage>
</organism>
<evidence type="ECO:0000256" key="7">
    <source>
        <dbReference type="ARBA" id="ARBA00033000"/>
    </source>
</evidence>
<evidence type="ECO:0000259" key="9">
    <source>
        <dbReference type="Pfam" id="PF00728"/>
    </source>
</evidence>
<dbReference type="InterPro" id="IPR015882">
    <property type="entry name" value="HEX_bac_N"/>
</dbReference>
<dbReference type="InterPro" id="IPR017853">
    <property type="entry name" value="GH"/>
</dbReference>
<dbReference type="EMBL" id="JACGXL010000001">
    <property type="protein sequence ID" value="MBA8886864.1"/>
    <property type="molecule type" value="Genomic_DNA"/>
</dbReference>
<dbReference type="Gene3D" id="3.30.379.10">
    <property type="entry name" value="Chitobiase/beta-hexosaminidase domain 2-like"/>
    <property type="match status" value="1"/>
</dbReference>
<dbReference type="GO" id="GO:0005975">
    <property type="term" value="P:carbohydrate metabolic process"/>
    <property type="evidence" value="ECO:0007669"/>
    <property type="project" value="InterPro"/>
</dbReference>
<dbReference type="GO" id="GO:0030203">
    <property type="term" value="P:glycosaminoglycan metabolic process"/>
    <property type="evidence" value="ECO:0007669"/>
    <property type="project" value="TreeGrafter"/>
</dbReference>
<evidence type="ECO:0000259" key="10">
    <source>
        <dbReference type="Pfam" id="PF02838"/>
    </source>
</evidence>
<comment type="catalytic activity">
    <reaction evidence="1">
        <text>Hydrolysis of terminal non-reducing N-acetyl-D-hexosamine residues in N-acetyl-beta-D-hexosaminides.</text>
        <dbReference type="EC" id="3.2.1.52"/>
    </reaction>
</comment>
<feature type="domain" description="Glycoside hydrolase family 20 catalytic" evidence="9">
    <location>
        <begin position="163"/>
        <end position="504"/>
    </location>
</feature>
<dbReference type="PANTHER" id="PTHR22600:SF57">
    <property type="entry name" value="BETA-N-ACETYLHEXOSAMINIDASE"/>
    <property type="match status" value="1"/>
</dbReference>
<evidence type="ECO:0000256" key="5">
    <source>
        <dbReference type="ARBA" id="ARBA00023295"/>
    </source>
</evidence>
<keyword evidence="4 11" id="KW-0378">Hydrolase</keyword>
<dbReference type="PANTHER" id="PTHR22600">
    <property type="entry name" value="BETA-HEXOSAMINIDASE"/>
    <property type="match status" value="1"/>
</dbReference>
<dbReference type="PROSITE" id="PS51257">
    <property type="entry name" value="PROKAR_LIPOPROTEIN"/>
    <property type="match status" value="1"/>
</dbReference>
<feature type="active site" description="Proton donor" evidence="8">
    <location>
        <position position="336"/>
    </location>
</feature>
<evidence type="ECO:0000256" key="6">
    <source>
        <dbReference type="ARBA" id="ARBA00030512"/>
    </source>
</evidence>
<proteinExistence type="inferred from homology"/>
<keyword evidence="5 11" id="KW-0326">Glycosidase</keyword>
<evidence type="ECO:0000256" key="8">
    <source>
        <dbReference type="PIRSR" id="PIRSR625705-1"/>
    </source>
</evidence>
<dbReference type="InterPro" id="IPR015883">
    <property type="entry name" value="Glyco_hydro_20_cat"/>
</dbReference>
<dbReference type="GO" id="GO:0016020">
    <property type="term" value="C:membrane"/>
    <property type="evidence" value="ECO:0007669"/>
    <property type="project" value="TreeGrafter"/>
</dbReference>
<dbReference type="InterPro" id="IPR025705">
    <property type="entry name" value="Beta_hexosaminidase_sua/sub"/>
</dbReference>
<dbReference type="SUPFAM" id="SSF51445">
    <property type="entry name" value="(Trans)glycosidases"/>
    <property type="match status" value="1"/>
</dbReference>
<evidence type="ECO:0000313" key="12">
    <source>
        <dbReference type="Proteomes" id="UP000550401"/>
    </source>
</evidence>
<feature type="domain" description="Beta-hexosaminidase bacterial type N-terminal" evidence="10">
    <location>
        <begin position="29"/>
        <end position="159"/>
    </location>
</feature>
<dbReference type="GO" id="GO:0004563">
    <property type="term" value="F:beta-N-acetylhexosaminidase activity"/>
    <property type="evidence" value="ECO:0007669"/>
    <property type="project" value="UniProtKB-EC"/>
</dbReference>
<comment type="caution">
    <text evidence="11">The sequence shown here is derived from an EMBL/GenBank/DDBJ whole genome shotgun (WGS) entry which is preliminary data.</text>
</comment>
<keyword evidence="12" id="KW-1185">Reference proteome</keyword>
<evidence type="ECO:0000256" key="1">
    <source>
        <dbReference type="ARBA" id="ARBA00001231"/>
    </source>
</evidence>
<dbReference type="Proteomes" id="UP000550401">
    <property type="component" value="Unassembled WGS sequence"/>
</dbReference>
<evidence type="ECO:0000256" key="4">
    <source>
        <dbReference type="ARBA" id="ARBA00022801"/>
    </source>
</evidence>
<dbReference type="Gene3D" id="3.20.20.80">
    <property type="entry name" value="Glycosidases"/>
    <property type="match status" value="1"/>
</dbReference>
<dbReference type="Pfam" id="PF00728">
    <property type="entry name" value="Glyco_hydro_20"/>
    <property type="match status" value="1"/>
</dbReference>
<name>A0A839F3I4_9GAMM</name>
<gene>
    <name evidence="11" type="ORF">FHW12_001055</name>
</gene>
<sequence>MRRWSVFALLFVAACSSNPPVPRAPSVLPALLPWPAQLEVGRGRYVLRDGARLEVAGGDEALAIARGFAARVARDRGLQLDVAAQAGAGDAAVVLALRPGDATVPEGEGYRLVVDRTHIELAAREPRGLFRGTTTLWQLLTPEMSPARAIEVSAVRIEDRPRFAWRGAMLDSARHFQPPEFVKRFIDELALAKLDTFHWHLTDDQGWRIEIKRHPRLTEVGAWRRPAGAAGTDAAGKPVRYGGYYTQDEIRDIVRYAAERYVTIVPEIDMPGHMQAAIAAYPELGASADEPVVSPDWGVHGYILNVDEPTIAFMQDVLDEVIELFPSTYIHVGGDEAVKDQWKASSRVQARMRELGLADENALQGWFIARMQQHLAARGRKLIGWDEILEGGVPADAAVMSWRGTKGGIEAANAGHPVVMAPSPDLYFDHLQSDAADEPSGRPDLRTLADIYAFDATAGMDAAAAAHVLGAQANLWSEHMRTTAMVEHAAFPRLAALAEALWSPREARDWSRFVARLVPQMERWRAHGVAAAQSAFEVRFTDTAQGIVLSNQAGLPMRYTLDGRAPDVHAAIDAGGALTPPAGATIRAATWLDGRRAGDITERRADAAHRRASSELAQCSGKLVLRIEDDAPTPGPRAFYDVDLFDPCWTWARAPLDDAARIRVAVGQLPYNFQLYKDVANIVPRPAPSTPAGELLVRDGCAGMLLASLPLDRARMNPAVSVLEAELPPRSGAHDLCFVFSGEGHDPLWAIDTVELLPPR</sequence>
<dbReference type="AlphaFoldDB" id="A0A839F3I4"/>
<dbReference type="PRINTS" id="PR00738">
    <property type="entry name" value="GLHYDRLASE20"/>
</dbReference>
<dbReference type="RefSeq" id="WP_182529906.1">
    <property type="nucleotide sequence ID" value="NZ_JACGXL010000001.1"/>
</dbReference>
<evidence type="ECO:0000256" key="3">
    <source>
        <dbReference type="ARBA" id="ARBA00012663"/>
    </source>
</evidence>
<dbReference type="SUPFAM" id="SSF55545">
    <property type="entry name" value="beta-N-acetylhexosaminidase-like domain"/>
    <property type="match status" value="1"/>
</dbReference>
<dbReference type="EC" id="3.2.1.52" evidence="3"/>
<evidence type="ECO:0000313" key="11">
    <source>
        <dbReference type="EMBL" id="MBA8886864.1"/>
    </source>
</evidence>
<comment type="similarity">
    <text evidence="2">Belongs to the glycosyl hydrolase 20 family.</text>
</comment>
<dbReference type="CDD" id="cd06563">
    <property type="entry name" value="GH20_chitobiase-like"/>
    <property type="match status" value="1"/>
</dbReference>
<accession>A0A839F3I4</accession>
<evidence type="ECO:0000256" key="2">
    <source>
        <dbReference type="ARBA" id="ARBA00006285"/>
    </source>
</evidence>